<evidence type="ECO:0000256" key="3">
    <source>
        <dbReference type="ARBA" id="ARBA00022544"/>
    </source>
</evidence>
<evidence type="ECO:0000256" key="8">
    <source>
        <dbReference type="SAM" id="SignalP"/>
    </source>
</evidence>
<dbReference type="PANTHER" id="PTHR35789:SF1">
    <property type="entry name" value="SPORE GERMINATION PROTEIN B3"/>
    <property type="match status" value="1"/>
</dbReference>
<keyword evidence="12" id="KW-1185">Reference proteome</keyword>
<dbReference type="AlphaFoldDB" id="A0A1A5YQY9"/>
<accession>A0A1A5YQY9</accession>
<evidence type="ECO:0000256" key="5">
    <source>
        <dbReference type="ARBA" id="ARBA00023136"/>
    </source>
</evidence>
<organism evidence="11 12">
    <name type="scientific">Paenibacillus oryzae</name>
    <dbReference type="NCBI Taxonomy" id="1844972"/>
    <lineage>
        <taxon>Bacteria</taxon>
        <taxon>Bacillati</taxon>
        <taxon>Bacillota</taxon>
        <taxon>Bacilli</taxon>
        <taxon>Bacillales</taxon>
        <taxon>Paenibacillaceae</taxon>
        <taxon>Paenibacillus</taxon>
    </lineage>
</organism>
<evidence type="ECO:0000256" key="4">
    <source>
        <dbReference type="ARBA" id="ARBA00022729"/>
    </source>
</evidence>
<dbReference type="NCBIfam" id="TIGR02887">
    <property type="entry name" value="spore_ger_x_C"/>
    <property type="match status" value="1"/>
</dbReference>
<evidence type="ECO:0000313" key="12">
    <source>
        <dbReference type="Proteomes" id="UP000092024"/>
    </source>
</evidence>
<keyword evidence="5" id="KW-0472">Membrane</keyword>
<feature type="chain" id="PRO_5008340524" evidence="8">
    <location>
        <begin position="27"/>
        <end position="402"/>
    </location>
</feature>
<comment type="subcellular location">
    <subcellularLocation>
        <location evidence="1">Membrane</location>
        <topology evidence="1">Lipid-anchor</topology>
    </subcellularLocation>
</comment>
<evidence type="ECO:0000313" key="11">
    <source>
        <dbReference type="EMBL" id="OBR67984.1"/>
    </source>
</evidence>
<dbReference type="PANTHER" id="PTHR35789">
    <property type="entry name" value="SPORE GERMINATION PROTEIN B3"/>
    <property type="match status" value="1"/>
</dbReference>
<evidence type="ECO:0000256" key="2">
    <source>
        <dbReference type="ARBA" id="ARBA00007886"/>
    </source>
</evidence>
<evidence type="ECO:0000259" key="9">
    <source>
        <dbReference type="Pfam" id="PF05504"/>
    </source>
</evidence>
<reference evidence="11 12" key="1">
    <citation type="submission" date="2016-05" db="EMBL/GenBank/DDBJ databases">
        <title>Paenibacillus oryzae. sp. nov., isolated from the rice root.</title>
        <authorList>
            <person name="Zhang J."/>
            <person name="Zhang X."/>
        </authorList>
    </citation>
    <scope>NUCLEOTIDE SEQUENCE [LARGE SCALE GENOMIC DNA]</scope>
    <source>
        <strain evidence="11 12">1DrF-4</strain>
    </source>
</reference>
<dbReference type="InterPro" id="IPR046953">
    <property type="entry name" value="Spore_GerAC-like_C"/>
</dbReference>
<feature type="domain" description="Spore germination protein N-terminal" evidence="10">
    <location>
        <begin position="25"/>
        <end position="198"/>
    </location>
</feature>
<sequence length="402" mass="44918">MTLRKLTASILVLCCCMMLTTGCWNRKELNELAIQLAASIDKEGKQYRVASQVVIPSEVSAKTTSSGMSPVTLFQATAPTMIEAFRKMTESSSRKIYSAHLRVLIIDENLAEDGISEVLDLFSRNPETRTDFYIIVARHSSAISILETLTSMERIPAENLFYALDTSAKNWSPTTTVTIENLIEQLVSEGINPVLTGVQLFGNKEQGKKISNVQQVKPDAKVRFTGLAVFSSDKLAGWLDESKSRGYNYILDNVKSSAGHVACPSGGLIGLETLRNQTVVKADIVDGEPLISIKVTNINTIADTECRINLSDPATITDLEHQASEKLKNVIEQTVVYAQKNFDFDIFGFGQKLYQSHPRQWKKIKDEWATTYWPKLKIKYDVKCQIHKIGTTRDSFINHLKK</sequence>
<dbReference type="GO" id="GO:0009847">
    <property type="term" value="P:spore germination"/>
    <property type="evidence" value="ECO:0007669"/>
    <property type="project" value="InterPro"/>
</dbReference>
<dbReference type="RefSeq" id="WP_068679940.1">
    <property type="nucleotide sequence ID" value="NZ_LYPA01000030.1"/>
</dbReference>
<evidence type="ECO:0000259" key="10">
    <source>
        <dbReference type="Pfam" id="PF25198"/>
    </source>
</evidence>
<name>A0A1A5YQY9_9BACL</name>
<dbReference type="Pfam" id="PF05504">
    <property type="entry name" value="Spore_GerAC"/>
    <property type="match status" value="1"/>
</dbReference>
<protein>
    <submittedName>
        <fullName evidence="11">Uncharacterized protein</fullName>
    </submittedName>
</protein>
<feature type="signal peptide" evidence="8">
    <location>
        <begin position="1"/>
        <end position="26"/>
    </location>
</feature>
<keyword evidence="6" id="KW-0564">Palmitate</keyword>
<dbReference type="InterPro" id="IPR057336">
    <property type="entry name" value="GerAC_N"/>
</dbReference>
<evidence type="ECO:0000256" key="1">
    <source>
        <dbReference type="ARBA" id="ARBA00004635"/>
    </source>
</evidence>
<dbReference type="PROSITE" id="PS51257">
    <property type="entry name" value="PROKAR_LIPOPROTEIN"/>
    <property type="match status" value="1"/>
</dbReference>
<gene>
    <name evidence="11" type="ORF">A7K91_18815</name>
</gene>
<evidence type="ECO:0000256" key="7">
    <source>
        <dbReference type="ARBA" id="ARBA00023288"/>
    </source>
</evidence>
<dbReference type="OrthoDB" id="9816067at2"/>
<comment type="similarity">
    <text evidence="2">Belongs to the GerABKC lipoprotein family.</text>
</comment>
<feature type="domain" description="Spore germination GerAC-like C-terminal" evidence="9">
    <location>
        <begin position="225"/>
        <end position="390"/>
    </location>
</feature>
<dbReference type="InterPro" id="IPR038501">
    <property type="entry name" value="Spore_GerAC_C_sf"/>
</dbReference>
<dbReference type="InterPro" id="IPR008844">
    <property type="entry name" value="Spore_GerAC-like"/>
</dbReference>
<dbReference type="Proteomes" id="UP000092024">
    <property type="component" value="Unassembled WGS sequence"/>
</dbReference>
<dbReference type="GO" id="GO:0016020">
    <property type="term" value="C:membrane"/>
    <property type="evidence" value="ECO:0007669"/>
    <property type="project" value="UniProtKB-SubCell"/>
</dbReference>
<comment type="caution">
    <text evidence="11">The sequence shown here is derived from an EMBL/GenBank/DDBJ whole genome shotgun (WGS) entry which is preliminary data.</text>
</comment>
<dbReference type="Gene3D" id="3.30.300.210">
    <property type="entry name" value="Nutrient germinant receptor protein C, domain 3"/>
    <property type="match status" value="1"/>
</dbReference>
<keyword evidence="4 8" id="KW-0732">Signal</keyword>
<evidence type="ECO:0000256" key="6">
    <source>
        <dbReference type="ARBA" id="ARBA00023139"/>
    </source>
</evidence>
<dbReference type="Pfam" id="PF25198">
    <property type="entry name" value="Spore_GerAC_N"/>
    <property type="match status" value="1"/>
</dbReference>
<dbReference type="STRING" id="1844972.A7K91_18815"/>
<proteinExistence type="inferred from homology"/>
<keyword evidence="3" id="KW-0309">Germination</keyword>
<dbReference type="EMBL" id="LYPA01000030">
    <property type="protein sequence ID" value="OBR67984.1"/>
    <property type="molecule type" value="Genomic_DNA"/>
</dbReference>
<keyword evidence="7" id="KW-0449">Lipoprotein</keyword>